<reference evidence="1 2" key="1">
    <citation type="submission" date="2015-07" db="EMBL/GenBank/DDBJ databases">
        <title>Comparative genomics of the Sigatoka disease complex on banana suggests a link between parallel evolutionary changes in Pseudocercospora fijiensis and Pseudocercospora eumusae and increased virulence on the banana host.</title>
        <authorList>
            <person name="Chang T.-C."/>
            <person name="Salvucci A."/>
            <person name="Crous P.W."/>
            <person name="Stergiopoulos I."/>
        </authorList>
    </citation>
    <scope>NUCLEOTIDE SEQUENCE [LARGE SCALE GENOMIC DNA]</scope>
    <source>
        <strain evidence="1 2">CBS 116634</strain>
    </source>
</reference>
<dbReference type="OrthoDB" id="3646061at2759"/>
<evidence type="ECO:0000313" key="2">
    <source>
        <dbReference type="Proteomes" id="UP000073492"/>
    </source>
</evidence>
<proteinExistence type="predicted"/>
<sequence length="291" mass="32020">MSLSYEQTFGALMHTRMDWKGESGLTHYLPPVPSTYSSNSIHPSSLYRPLNGENLQGLIAFLPCQEKIPESSVIHRQLNKVTSFNGQALQEKYTRANDKSILWQYLQIYHPAAPREAPNGLGELFLTGDSMAKPSYVNLNGGFWIEWQCLSKFGRTGRVALAAESYFIATWAYAVAEQHRQQVTASLACQIARPASPPLAFEDVPYMGMVYYPAPAFSPSSPPLEGLNAGAPEFAMPVACAELNPAAASFDFGFVQPQAQIYAPEAPIFAPVPIQMQMPYAWSYSLPPGMA</sequence>
<organism evidence="1 2">
    <name type="scientific">Pseudocercospora musae</name>
    <dbReference type="NCBI Taxonomy" id="113226"/>
    <lineage>
        <taxon>Eukaryota</taxon>
        <taxon>Fungi</taxon>
        <taxon>Dikarya</taxon>
        <taxon>Ascomycota</taxon>
        <taxon>Pezizomycotina</taxon>
        <taxon>Dothideomycetes</taxon>
        <taxon>Dothideomycetidae</taxon>
        <taxon>Mycosphaerellales</taxon>
        <taxon>Mycosphaerellaceae</taxon>
        <taxon>Pseudocercospora</taxon>
    </lineage>
</organism>
<accession>A0A139I4B8</accession>
<dbReference type="Proteomes" id="UP000073492">
    <property type="component" value="Unassembled WGS sequence"/>
</dbReference>
<gene>
    <name evidence="1" type="ORF">AC579_2508</name>
</gene>
<dbReference type="EMBL" id="LFZO01000323">
    <property type="protein sequence ID" value="KXT09593.1"/>
    <property type="molecule type" value="Genomic_DNA"/>
</dbReference>
<name>A0A139I4B8_9PEZI</name>
<keyword evidence="2" id="KW-1185">Reference proteome</keyword>
<protein>
    <submittedName>
        <fullName evidence="1">Uncharacterized protein</fullName>
    </submittedName>
</protein>
<dbReference type="AlphaFoldDB" id="A0A139I4B8"/>
<evidence type="ECO:0000313" key="1">
    <source>
        <dbReference type="EMBL" id="KXT09593.1"/>
    </source>
</evidence>
<comment type="caution">
    <text evidence="1">The sequence shown here is derived from an EMBL/GenBank/DDBJ whole genome shotgun (WGS) entry which is preliminary data.</text>
</comment>